<comment type="similarity">
    <text evidence="1">Belongs to the protein kinase superfamily. ADCK protein kinase family.</text>
</comment>
<dbReference type="SUPFAM" id="SSF56112">
    <property type="entry name" value="Protein kinase-like (PK-like)"/>
    <property type="match status" value="1"/>
</dbReference>
<dbReference type="InterPro" id="IPR050154">
    <property type="entry name" value="UbiB_kinase"/>
</dbReference>
<feature type="domain" description="ABC1 atypical kinase-like" evidence="2">
    <location>
        <begin position="6"/>
        <end position="78"/>
    </location>
</feature>
<gene>
    <name evidence="3" type="ORF">TrLO_g9763</name>
</gene>
<evidence type="ECO:0000256" key="1">
    <source>
        <dbReference type="ARBA" id="ARBA00009670"/>
    </source>
</evidence>
<dbReference type="InterPro" id="IPR011009">
    <property type="entry name" value="Kinase-like_dom_sf"/>
</dbReference>
<feature type="non-terminal residue" evidence="3">
    <location>
        <position position="102"/>
    </location>
</feature>
<organism evidence="3 4">
    <name type="scientific">Triparma laevis f. longispina</name>
    <dbReference type="NCBI Taxonomy" id="1714387"/>
    <lineage>
        <taxon>Eukaryota</taxon>
        <taxon>Sar</taxon>
        <taxon>Stramenopiles</taxon>
        <taxon>Ochrophyta</taxon>
        <taxon>Bolidophyceae</taxon>
        <taxon>Parmales</taxon>
        <taxon>Triparmaceae</taxon>
        <taxon>Triparma</taxon>
    </lineage>
</organism>
<evidence type="ECO:0000313" key="4">
    <source>
        <dbReference type="Proteomes" id="UP001165122"/>
    </source>
</evidence>
<dbReference type="PANTHER" id="PTHR10566">
    <property type="entry name" value="CHAPERONE-ACTIVITY OF BC1 COMPLEX CABC1 -RELATED"/>
    <property type="match status" value="1"/>
</dbReference>
<dbReference type="Proteomes" id="UP001165122">
    <property type="component" value="Unassembled WGS sequence"/>
</dbReference>
<reference evidence="4" key="1">
    <citation type="journal article" date="2023" name="Commun. Biol.">
        <title>Genome analysis of Parmales, the sister group of diatoms, reveals the evolutionary specialization of diatoms from phago-mixotrophs to photoautotrophs.</title>
        <authorList>
            <person name="Ban H."/>
            <person name="Sato S."/>
            <person name="Yoshikawa S."/>
            <person name="Yamada K."/>
            <person name="Nakamura Y."/>
            <person name="Ichinomiya M."/>
            <person name="Sato N."/>
            <person name="Blanc-Mathieu R."/>
            <person name="Endo H."/>
            <person name="Kuwata A."/>
            <person name="Ogata H."/>
        </authorList>
    </citation>
    <scope>NUCLEOTIDE SEQUENCE [LARGE SCALE GENOMIC DNA]</scope>
    <source>
        <strain evidence="4">NIES 3700</strain>
    </source>
</reference>
<evidence type="ECO:0000313" key="3">
    <source>
        <dbReference type="EMBL" id="GMH66266.1"/>
    </source>
</evidence>
<dbReference type="Pfam" id="PF03109">
    <property type="entry name" value="ABC1"/>
    <property type="match status" value="1"/>
</dbReference>
<dbReference type="InterPro" id="IPR004147">
    <property type="entry name" value="ABC1_dom"/>
</dbReference>
<comment type="caution">
    <text evidence="3">The sequence shown here is derived from an EMBL/GenBank/DDBJ whole genome shotgun (WGS) entry which is preliminary data.</text>
</comment>
<dbReference type="PANTHER" id="PTHR10566:SF128">
    <property type="entry name" value="UBIB DOMAIN CONTAINING KINASE"/>
    <property type="match status" value="1"/>
</dbReference>
<sequence length="102" mass="11451">PPPPPSQLVDSLVQCSLRQILDNGFFHADPHAGNMLATRDGRLCYLDFGMMGYASEEQRNGFLLAVVHMVNRDWNSLVVLYQKLGFIPMSEDATLIEEALEK</sequence>
<dbReference type="OrthoDB" id="427480at2759"/>
<proteinExistence type="inferred from homology"/>
<evidence type="ECO:0000259" key="2">
    <source>
        <dbReference type="Pfam" id="PF03109"/>
    </source>
</evidence>
<protein>
    <recommendedName>
        <fullName evidence="2">ABC1 atypical kinase-like domain-containing protein</fullName>
    </recommendedName>
</protein>
<keyword evidence="4" id="KW-1185">Reference proteome</keyword>
<accession>A0A9W7A9T5</accession>
<dbReference type="AlphaFoldDB" id="A0A9W7A9T5"/>
<feature type="non-terminal residue" evidence="3">
    <location>
        <position position="1"/>
    </location>
</feature>
<dbReference type="EMBL" id="BRXW01000559">
    <property type="protein sequence ID" value="GMH66266.1"/>
    <property type="molecule type" value="Genomic_DNA"/>
</dbReference>
<name>A0A9W7A9T5_9STRA</name>